<keyword evidence="3" id="KW-1185">Reference proteome</keyword>
<dbReference type="Proteomes" id="UP000256310">
    <property type="component" value="Unassembled WGS sequence"/>
</dbReference>
<keyword evidence="1" id="KW-0732">Signal</keyword>
<name>A0A3D9FDF3_9SPHN</name>
<dbReference type="RefSeq" id="WP_116235325.1">
    <property type="nucleotide sequence ID" value="NZ_QRDP01000004.1"/>
</dbReference>
<dbReference type="OrthoDB" id="8457000at2"/>
<feature type="signal peptide" evidence="1">
    <location>
        <begin position="1"/>
        <end position="23"/>
    </location>
</feature>
<protein>
    <submittedName>
        <fullName evidence="2">Uncharacterized protein</fullName>
    </submittedName>
</protein>
<comment type="caution">
    <text evidence="2">The sequence shown here is derived from an EMBL/GenBank/DDBJ whole genome shotgun (WGS) entry which is preliminary data.</text>
</comment>
<accession>A0A3D9FDF3</accession>
<evidence type="ECO:0000313" key="2">
    <source>
        <dbReference type="EMBL" id="RED15855.1"/>
    </source>
</evidence>
<organism evidence="2 3">
    <name type="scientific">Parasphingopyxis lamellibrachiae</name>
    <dbReference type="NCBI Taxonomy" id="680125"/>
    <lineage>
        <taxon>Bacteria</taxon>
        <taxon>Pseudomonadati</taxon>
        <taxon>Pseudomonadota</taxon>
        <taxon>Alphaproteobacteria</taxon>
        <taxon>Sphingomonadales</taxon>
        <taxon>Sphingomonadaceae</taxon>
        <taxon>Parasphingopyxis</taxon>
    </lineage>
</organism>
<evidence type="ECO:0000313" key="3">
    <source>
        <dbReference type="Proteomes" id="UP000256310"/>
    </source>
</evidence>
<evidence type="ECO:0000256" key="1">
    <source>
        <dbReference type="SAM" id="SignalP"/>
    </source>
</evidence>
<proteinExistence type="predicted"/>
<reference evidence="2 3" key="1">
    <citation type="submission" date="2018-07" db="EMBL/GenBank/DDBJ databases">
        <title>Genomic Encyclopedia of Type Strains, Phase IV (KMG-IV): sequencing the most valuable type-strain genomes for metagenomic binning, comparative biology and taxonomic classification.</title>
        <authorList>
            <person name="Goeker M."/>
        </authorList>
    </citation>
    <scope>NUCLEOTIDE SEQUENCE [LARGE SCALE GENOMIC DNA]</scope>
    <source>
        <strain evidence="2 3">DSM 26725</strain>
    </source>
</reference>
<dbReference type="AlphaFoldDB" id="A0A3D9FDF3"/>
<dbReference type="EMBL" id="QRDP01000004">
    <property type="protein sequence ID" value="RED15855.1"/>
    <property type="molecule type" value="Genomic_DNA"/>
</dbReference>
<sequence>MYYLTRLARFALAGIAAFGLAFGQISPGYAQPANAQVNAQGVNGWNVIRATFDGGVFQQTSPGQWTEFGNGGQNFYFEERNRDDWSVYLHDVSRDISIQIDIFRDWISFAQGNGQRTDLYRITSSAAGSNIGPANGNPLAAQGINGFNVIRANYDGGLFQLMGGDEWIEVTDDARTFRFRETNRDDWSVYMFDASRNVRLQIDIHRQMITLADGGGPRRDLYEIASARAR</sequence>
<feature type="chain" id="PRO_5017680087" evidence="1">
    <location>
        <begin position="24"/>
        <end position="230"/>
    </location>
</feature>
<gene>
    <name evidence="2" type="ORF">DFR46_0863</name>
</gene>